<sequence>MPARAKPPQTRRSAMAPNSPWKALNDGCEGLAAAGEQALTHLAPA</sequence>
<organism evidence="2 3">
    <name type="scientific">Enhygromyxa salina</name>
    <dbReference type="NCBI Taxonomy" id="215803"/>
    <lineage>
        <taxon>Bacteria</taxon>
        <taxon>Pseudomonadati</taxon>
        <taxon>Myxococcota</taxon>
        <taxon>Polyangia</taxon>
        <taxon>Nannocystales</taxon>
        <taxon>Nannocystaceae</taxon>
        <taxon>Enhygromyxa</taxon>
    </lineage>
</organism>
<evidence type="ECO:0000313" key="3">
    <source>
        <dbReference type="Proteomes" id="UP000031599"/>
    </source>
</evidence>
<gene>
    <name evidence="2" type="ORF">DB30_04785</name>
</gene>
<evidence type="ECO:0000313" key="2">
    <source>
        <dbReference type="EMBL" id="KIG16325.1"/>
    </source>
</evidence>
<reference evidence="2 3" key="1">
    <citation type="submission" date="2014-12" db="EMBL/GenBank/DDBJ databases">
        <title>Genome assembly of Enhygromyxa salina DSM 15201.</title>
        <authorList>
            <person name="Sharma G."/>
            <person name="Subramanian S."/>
        </authorList>
    </citation>
    <scope>NUCLEOTIDE SEQUENCE [LARGE SCALE GENOMIC DNA]</scope>
    <source>
        <strain evidence="2 3">DSM 15201</strain>
    </source>
</reference>
<dbReference type="AlphaFoldDB" id="A0A0C2D3L9"/>
<dbReference type="EMBL" id="JMCC02000040">
    <property type="protein sequence ID" value="KIG16325.1"/>
    <property type="molecule type" value="Genomic_DNA"/>
</dbReference>
<dbReference type="Proteomes" id="UP000031599">
    <property type="component" value="Unassembled WGS sequence"/>
</dbReference>
<feature type="region of interest" description="Disordered" evidence="1">
    <location>
        <begin position="1"/>
        <end position="22"/>
    </location>
</feature>
<protein>
    <submittedName>
        <fullName evidence="2">Uncharacterized protein</fullName>
    </submittedName>
</protein>
<accession>A0A0C2D3L9</accession>
<evidence type="ECO:0000256" key="1">
    <source>
        <dbReference type="SAM" id="MobiDB-lite"/>
    </source>
</evidence>
<name>A0A0C2D3L9_9BACT</name>
<proteinExistence type="predicted"/>
<comment type="caution">
    <text evidence="2">The sequence shown here is derived from an EMBL/GenBank/DDBJ whole genome shotgun (WGS) entry which is preliminary data.</text>
</comment>